<sequence length="361" mass="39288">MTLRALSIAVLATLGLSACSSDSDSVKQPSYQLFHFDNAYLNTAIDSVATCPETAQYLGVSTHRNGIRFKAQFTLLETPYGSEARIEGFNELYADLPGTYRVRAQYAPLEPYQDNDGTIDEVYEFEVHPSMAYAIAQSDSPAKLNEGTVSLACDNHTDESLQPLTIDENITFAPMGTSRGVGYGGIDARRPIILQDLERATSGWPMIYSQAEQPMAVTMRDVTGCAATGGGIGDITVERSELESCGLWFTSTGHLKVIDSKLSSPFNAAQDYESVMITGSDVTVGLLRVKGDLHISGSNLRKEPQSDAIHISHRAYEPAQLAGNWWGAGDGSTMEGSEVESHLNTQVQPYLYPLADKPYFE</sequence>
<keyword evidence="1" id="KW-0732">Signal</keyword>
<evidence type="ECO:0000313" key="2">
    <source>
        <dbReference type="EMBL" id="SHH72225.1"/>
    </source>
</evidence>
<name>A0A1M5VAH8_9GAMM</name>
<dbReference type="PROSITE" id="PS51257">
    <property type="entry name" value="PROKAR_LIPOPROTEIN"/>
    <property type="match status" value="1"/>
</dbReference>
<organism evidence="2 3">
    <name type="scientific">Ferrimonas marina</name>
    <dbReference type="NCBI Taxonomy" id="299255"/>
    <lineage>
        <taxon>Bacteria</taxon>
        <taxon>Pseudomonadati</taxon>
        <taxon>Pseudomonadota</taxon>
        <taxon>Gammaproteobacteria</taxon>
        <taxon>Alteromonadales</taxon>
        <taxon>Ferrimonadaceae</taxon>
        <taxon>Ferrimonas</taxon>
    </lineage>
</organism>
<feature type="signal peptide" evidence="1">
    <location>
        <begin position="1"/>
        <end position="20"/>
    </location>
</feature>
<evidence type="ECO:0000256" key="1">
    <source>
        <dbReference type="SAM" id="SignalP"/>
    </source>
</evidence>
<accession>A0A1M5VAH8</accession>
<dbReference type="Proteomes" id="UP000184268">
    <property type="component" value="Unassembled WGS sequence"/>
</dbReference>
<dbReference type="AlphaFoldDB" id="A0A1M5VAH8"/>
<dbReference type="RefSeq" id="WP_067656354.1">
    <property type="nucleotide sequence ID" value="NZ_FQXG01000004.1"/>
</dbReference>
<keyword evidence="3" id="KW-1185">Reference proteome</keyword>
<feature type="chain" id="PRO_5009914382" description="Lipoprotein" evidence="1">
    <location>
        <begin position="21"/>
        <end position="361"/>
    </location>
</feature>
<protein>
    <recommendedName>
        <fullName evidence="4">Lipoprotein</fullName>
    </recommendedName>
</protein>
<dbReference type="STRING" id="299255.SAMN02745129_2675"/>
<reference evidence="2 3" key="1">
    <citation type="submission" date="2016-11" db="EMBL/GenBank/DDBJ databases">
        <authorList>
            <person name="Jaros S."/>
            <person name="Januszkiewicz K."/>
            <person name="Wedrychowicz H."/>
        </authorList>
    </citation>
    <scope>NUCLEOTIDE SEQUENCE [LARGE SCALE GENOMIC DNA]</scope>
    <source>
        <strain evidence="2 3">DSM 16917</strain>
    </source>
</reference>
<dbReference type="EMBL" id="FQXG01000004">
    <property type="protein sequence ID" value="SHH72225.1"/>
    <property type="molecule type" value="Genomic_DNA"/>
</dbReference>
<gene>
    <name evidence="2" type="ORF">SAMN02745129_2675</name>
</gene>
<proteinExistence type="predicted"/>
<evidence type="ECO:0000313" key="3">
    <source>
        <dbReference type="Proteomes" id="UP000184268"/>
    </source>
</evidence>
<evidence type="ECO:0008006" key="4">
    <source>
        <dbReference type="Google" id="ProtNLM"/>
    </source>
</evidence>